<evidence type="ECO:0000256" key="2">
    <source>
        <dbReference type="ARBA" id="ARBA00022576"/>
    </source>
</evidence>
<keyword evidence="2 9" id="KW-0032">Aminotransferase</keyword>
<evidence type="ECO:0000256" key="3">
    <source>
        <dbReference type="ARBA" id="ARBA00022898"/>
    </source>
</evidence>
<keyword evidence="3" id="KW-0663">Pyridoxal phosphate</keyword>
<dbReference type="InterPro" id="IPR015422">
    <property type="entry name" value="PyrdxlP-dep_Trfase_small"/>
</dbReference>
<keyword evidence="10" id="KW-1185">Reference proteome</keyword>
<dbReference type="SUPFAM" id="SSF53383">
    <property type="entry name" value="PLP-dependent transferases"/>
    <property type="match status" value="1"/>
</dbReference>
<dbReference type="Pfam" id="PF00155">
    <property type="entry name" value="Aminotran_1_2"/>
    <property type="match status" value="1"/>
</dbReference>
<protein>
    <submittedName>
        <fullName evidence="9">PLP-dependent aminotransferase family protein</fullName>
    </submittedName>
</protein>
<comment type="similarity">
    <text evidence="1">In the C-terminal section; belongs to the class-I pyridoxal-phosphate-dependent aminotransferase family.</text>
</comment>
<evidence type="ECO:0000313" key="9">
    <source>
        <dbReference type="EMBL" id="TFZ42286.1"/>
    </source>
</evidence>
<dbReference type="PANTHER" id="PTHR46577">
    <property type="entry name" value="HTH-TYPE TRANSCRIPTIONAL REGULATORY PROTEIN GABR"/>
    <property type="match status" value="1"/>
</dbReference>
<keyword evidence="5" id="KW-0238">DNA-binding</keyword>
<evidence type="ECO:0000256" key="5">
    <source>
        <dbReference type="ARBA" id="ARBA00023125"/>
    </source>
</evidence>
<dbReference type="PROSITE" id="PS50949">
    <property type="entry name" value="HTH_GNTR"/>
    <property type="match status" value="1"/>
</dbReference>
<reference evidence="8 10" key="2">
    <citation type="journal article" date="2020" name="Int. J. Syst. Evol. Microbiol.">
        <title>Vagococcus xieshaowenii sp. nov., isolated from snow finch (Montifringilla taczanowskii) cloacal content.</title>
        <authorList>
            <person name="Ge Y."/>
            <person name="Yang J."/>
            <person name="Lai X.H."/>
            <person name="Zhang G."/>
            <person name="Jin D."/>
            <person name="Lu S."/>
            <person name="Wang B."/>
            <person name="Huang Y."/>
            <person name="Huang Y."/>
            <person name="Ren Z."/>
            <person name="Zhang X."/>
            <person name="Xu J."/>
        </authorList>
    </citation>
    <scope>NUCLEOTIDE SEQUENCE [LARGE SCALE GENOMIC DNA]</scope>
    <source>
        <strain evidence="10">personal::cf-49</strain>
        <strain evidence="8">Personal::cf-49</strain>
    </source>
</reference>
<dbReference type="Proteomes" id="UP000296883">
    <property type="component" value="Chromosome"/>
</dbReference>
<dbReference type="InterPro" id="IPR036390">
    <property type="entry name" value="WH_DNA-bd_sf"/>
</dbReference>
<feature type="domain" description="HTH gntR-type" evidence="7">
    <location>
        <begin position="11"/>
        <end position="79"/>
    </location>
</feature>
<dbReference type="EMBL" id="SRHU01000013">
    <property type="protein sequence ID" value="TFZ42286.1"/>
    <property type="molecule type" value="Genomic_DNA"/>
</dbReference>
<proteinExistence type="inferred from homology"/>
<dbReference type="GO" id="GO:0003677">
    <property type="term" value="F:DNA binding"/>
    <property type="evidence" value="ECO:0007669"/>
    <property type="project" value="UniProtKB-KW"/>
</dbReference>
<dbReference type="GO" id="GO:0003700">
    <property type="term" value="F:DNA-binding transcription factor activity"/>
    <property type="evidence" value="ECO:0007669"/>
    <property type="project" value="InterPro"/>
</dbReference>
<evidence type="ECO:0000313" key="11">
    <source>
        <dbReference type="Proteomes" id="UP000297725"/>
    </source>
</evidence>
<dbReference type="CDD" id="cd07377">
    <property type="entry name" value="WHTH_GntR"/>
    <property type="match status" value="1"/>
</dbReference>
<dbReference type="Gene3D" id="1.10.10.10">
    <property type="entry name" value="Winged helix-like DNA-binding domain superfamily/Winged helix DNA-binding domain"/>
    <property type="match status" value="1"/>
</dbReference>
<dbReference type="CDD" id="cd00609">
    <property type="entry name" value="AAT_like"/>
    <property type="match status" value="1"/>
</dbReference>
<dbReference type="InterPro" id="IPR015421">
    <property type="entry name" value="PyrdxlP-dep_Trfase_major"/>
</dbReference>
<evidence type="ECO:0000313" key="10">
    <source>
        <dbReference type="Proteomes" id="UP000296883"/>
    </source>
</evidence>
<keyword evidence="2 9" id="KW-0808">Transferase</keyword>
<accession>A0AAJ5EEU1</accession>
<dbReference type="InterPro" id="IPR015424">
    <property type="entry name" value="PyrdxlP-dep_Trfase"/>
</dbReference>
<evidence type="ECO:0000259" key="7">
    <source>
        <dbReference type="PROSITE" id="PS50949"/>
    </source>
</evidence>
<dbReference type="InterPro" id="IPR051446">
    <property type="entry name" value="HTH_trans_reg/aminotransferase"/>
</dbReference>
<dbReference type="GO" id="GO:0030170">
    <property type="term" value="F:pyridoxal phosphate binding"/>
    <property type="evidence" value="ECO:0007669"/>
    <property type="project" value="InterPro"/>
</dbReference>
<dbReference type="SUPFAM" id="SSF46785">
    <property type="entry name" value="Winged helix' DNA-binding domain"/>
    <property type="match status" value="1"/>
</dbReference>
<dbReference type="InterPro" id="IPR036388">
    <property type="entry name" value="WH-like_DNA-bd_sf"/>
</dbReference>
<keyword evidence="6" id="KW-0804">Transcription</keyword>
<dbReference type="Gene3D" id="3.90.1150.10">
    <property type="entry name" value="Aspartate Aminotransferase, domain 1"/>
    <property type="match status" value="1"/>
</dbReference>
<dbReference type="AlphaFoldDB" id="A0AAJ5EEU1"/>
<dbReference type="PRINTS" id="PR00035">
    <property type="entry name" value="HTHGNTR"/>
</dbReference>
<gene>
    <name evidence="9" type="ORF">E4031_03655</name>
    <name evidence="8" type="ORF">E4Z98_02995</name>
</gene>
<dbReference type="SMART" id="SM00345">
    <property type="entry name" value="HTH_GNTR"/>
    <property type="match status" value="1"/>
</dbReference>
<dbReference type="PANTHER" id="PTHR46577:SF2">
    <property type="entry name" value="TRANSCRIPTIONAL REGULATORY PROTEIN"/>
    <property type="match status" value="1"/>
</dbReference>
<name>A0AAJ5EEU1_9ENTE</name>
<dbReference type="InterPro" id="IPR000524">
    <property type="entry name" value="Tscrpt_reg_HTH_GntR"/>
</dbReference>
<dbReference type="Proteomes" id="UP000297725">
    <property type="component" value="Unassembled WGS sequence"/>
</dbReference>
<evidence type="ECO:0000313" key="8">
    <source>
        <dbReference type="EMBL" id="QCA28327.1"/>
    </source>
</evidence>
<dbReference type="InterPro" id="IPR004839">
    <property type="entry name" value="Aminotransferase_I/II_large"/>
</dbReference>
<dbReference type="EMBL" id="CP038865">
    <property type="protein sequence ID" value="QCA28327.1"/>
    <property type="molecule type" value="Genomic_DNA"/>
</dbReference>
<dbReference type="Gene3D" id="3.40.640.10">
    <property type="entry name" value="Type I PLP-dependent aspartate aminotransferase-like (Major domain)"/>
    <property type="match status" value="1"/>
</dbReference>
<reference evidence="9 11" key="1">
    <citation type="submission" date="2019-03" db="EMBL/GenBank/DDBJ databases">
        <title>Vagococcus sp. was isolated fron gut of Carduelis flavirostris.</title>
        <authorList>
            <person name="Ge Y."/>
        </authorList>
    </citation>
    <scope>NUCLEOTIDE SEQUENCE [LARGE SCALE GENOMIC DNA]</scope>
    <source>
        <strain evidence="9 11">CF-210</strain>
    </source>
</reference>
<dbReference type="Pfam" id="PF00392">
    <property type="entry name" value="GntR"/>
    <property type="match status" value="1"/>
</dbReference>
<keyword evidence="4" id="KW-0805">Transcription regulation</keyword>
<organism evidence="9 11">
    <name type="scientific">Vagococcus xieshaowenii</name>
    <dbReference type="NCBI Taxonomy" id="2562451"/>
    <lineage>
        <taxon>Bacteria</taxon>
        <taxon>Bacillati</taxon>
        <taxon>Bacillota</taxon>
        <taxon>Bacilli</taxon>
        <taxon>Lactobacillales</taxon>
        <taxon>Enterococcaceae</taxon>
        <taxon>Vagococcus</taxon>
    </lineage>
</organism>
<dbReference type="RefSeq" id="WP_135254084.1">
    <property type="nucleotide sequence ID" value="NZ_CP038865.1"/>
</dbReference>
<dbReference type="GO" id="GO:0008483">
    <property type="term" value="F:transaminase activity"/>
    <property type="evidence" value="ECO:0007669"/>
    <property type="project" value="UniProtKB-KW"/>
</dbReference>
<evidence type="ECO:0000256" key="1">
    <source>
        <dbReference type="ARBA" id="ARBA00005384"/>
    </source>
</evidence>
<evidence type="ECO:0000256" key="6">
    <source>
        <dbReference type="ARBA" id="ARBA00023163"/>
    </source>
</evidence>
<evidence type="ECO:0000256" key="4">
    <source>
        <dbReference type="ARBA" id="ARBA00023015"/>
    </source>
</evidence>
<sequence length="477" mass="54987">MEWQVLRTSSVPLYQQLVTAIKQKIMTGELIPGDRLPSERHLSEQLQVNRSTIIRAYDELAAEGIVTKKRGSGTLVSHEFDVKSRYVMNWRRFLKADEEETSPSYLYKKALQHQLTCYEETIIDGYTGELPQTMIPPFNLKEMKWHDFLQAGVETEAFGIASLRHMLVEFIDQQLDYQMNVNELLLTAGGQQSLFFIINALLKTGDIVAIESPSYFYSLPMFENLGIKTIGIPMEEDGINLSYLEKMIKNNAIKMLFVTPSFQNPTTISMSLERKKALIALCEKYQVIIVEDDVYGLLSYKTNKESLLKKLSSENVIYVGSLTKVLGKTIQLGWVNAPQRVLDALVKIREDWEQPLSVFPQMLVSQLMMSADFPVLVDQLRQNLYQKVTFLHRLIQSELGTMFRCEMPKGGYYLWLTYEGERLNVNDWEFLLKEKILVFPSFLLTDNAQSIRINAANLRTNEMVYLVHVLKNRLTKK</sequence>